<organism evidence="4 5">
    <name type="scientific">Morella rubra</name>
    <name type="common">Chinese bayberry</name>
    <dbReference type="NCBI Taxonomy" id="262757"/>
    <lineage>
        <taxon>Eukaryota</taxon>
        <taxon>Viridiplantae</taxon>
        <taxon>Streptophyta</taxon>
        <taxon>Embryophyta</taxon>
        <taxon>Tracheophyta</taxon>
        <taxon>Spermatophyta</taxon>
        <taxon>Magnoliopsida</taxon>
        <taxon>eudicotyledons</taxon>
        <taxon>Gunneridae</taxon>
        <taxon>Pentapetalae</taxon>
        <taxon>rosids</taxon>
        <taxon>fabids</taxon>
        <taxon>Fagales</taxon>
        <taxon>Myricaceae</taxon>
        <taxon>Morella</taxon>
    </lineage>
</organism>
<dbReference type="Proteomes" id="UP000516437">
    <property type="component" value="Chromosome 4"/>
</dbReference>
<dbReference type="InterPro" id="IPR040348">
    <property type="entry name" value="POLAR-like"/>
</dbReference>
<dbReference type="GO" id="GO:0008356">
    <property type="term" value="P:asymmetric cell division"/>
    <property type="evidence" value="ECO:0007669"/>
    <property type="project" value="InterPro"/>
</dbReference>
<evidence type="ECO:0008006" key="6">
    <source>
        <dbReference type="Google" id="ProtNLM"/>
    </source>
</evidence>
<gene>
    <name evidence="4" type="ORF">CJ030_MR4G015451</name>
</gene>
<dbReference type="AlphaFoldDB" id="A0A6A1VY82"/>
<keyword evidence="1" id="KW-0175">Coiled coil</keyword>
<dbReference type="PANTHER" id="PTHR33476">
    <property type="entry name" value="EMB|CAB62613.1"/>
    <property type="match status" value="1"/>
</dbReference>
<name>A0A6A1VY82_9ROSI</name>
<evidence type="ECO:0000313" key="5">
    <source>
        <dbReference type="Proteomes" id="UP000516437"/>
    </source>
</evidence>
<reference evidence="4 5" key="1">
    <citation type="journal article" date="2019" name="Plant Biotechnol. J.">
        <title>The red bayberry genome and genetic basis of sex determination.</title>
        <authorList>
            <person name="Jia H.M."/>
            <person name="Jia H.J."/>
            <person name="Cai Q.L."/>
            <person name="Wang Y."/>
            <person name="Zhao H.B."/>
            <person name="Yang W.F."/>
            <person name="Wang G.Y."/>
            <person name="Li Y.H."/>
            <person name="Zhan D.L."/>
            <person name="Shen Y.T."/>
            <person name="Niu Q.F."/>
            <person name="Chang L."/>
            <person name="Qiu J."/>
            <person name="Zhao L."/>
            <person name="Xie H.B."/>
            <person name="Fu W.Y."/>
            <person name="Jin J."/>
            <person name="Li X.W."/>
            <person name="Jiao Y."/>
            <person name="Zhou C.C."/>
            <person name="Tu T."/>
            <person name="Chai C.Y."/>
            <person name="Gao J.L."/>
            <person name="Fan L.J."/>
            <person name="van de Weg E."/>
            <person name="Wang J.Y."/>
            <person name="Gao Z.S."/>
        </authorList>
    </citation>
    <scope>NUCLEOTIDE SEQUENCE [LARGE SCALE GENOMIC DNA]</scope>
    <source>
        <tissue evidence="4">Leaves</tissue>
    </source>
</reference>
<feature type="region of interest" description="Disordered" evidence="2">
    <location>
        <begin position="529"/>
        <end position="553"/>
    </location>
</feature>
<proteinExistence type="predicted"/>
<protein>
    <recommendedName>
        <fullName evidence="6">Protein POLAR LOCALIZATION DURING ASYMMETRIC DIVISION AND REDISTRIBUTION</fullName>
    </recommendedName>
</protein>
<evidence type="ECO:0000256" key="2">
    <source>
        <dbReference type="SAM" id="MobiDB-lite"/>
    </source>
</evidence>
<dbReference type="OrthoDB" id="1701885at2759"/>
<feature type="chain" id="PRO_5025531894" description="Protein POLAR LOCALIZATION DURING ASYMMETRIC DIVISION AND REDISTRIBUTION" evidence="3">
    <location>
        <begin position="19"/>
        <end position="773"/>
    </location>
</feature>
<feature type="signal peptide" evidence="3">
    <location>
        <begin position="1"/>
        <end position="18"/>
    </location>
</feature>
<keyword evidence="3" id="KW-0732">Signal</keyword>
<comment type="caution">
    <text evidence="4">The sequence shown here is derived from an EMBL/GenBank/DDBJ whole genome shotgun (WGS) entry which is preliminary data.</text>
</comment>
<sequence>MDLWVVAVAAGVVCLAKCQQNLSIDGNSLPELSSGDSNAGKSKPPGHPCHRFAWRKKLGDDVSTDRRWVSDGRTSDIYRTDCASAAEVASTSRFDVENLGCSITCENPIVLSVSSLPQGCSTNIDIVAHDTGSRLSADRSGHSGNSVPGPSSGIASFHRCWRNRSTLRTKRSYGPFIKPLSAVESCLLAQLYKEHAEMEDYVLCSPPSPSRPAMRPLFFTDGNQILSRTNGHLVSEQILLEEDRVHKEPCLNKNEKVCGIPPLLEIGSLEFPNKMKETGKVGNGRPSRSIKMQGFDMLWFQLDSHKLLVHGSTLCTLMKQACGNTSFKKLYKGLPDGQILFCLGISIGIISSFIVNKREVEKLQELLKQTQNFVQDLQEELEMKDSVTVKELANEHYKSQDACDNSYDRALTSFSAELHVDSSAKCNGLKSSYQKAEERSEPMSQIEAELEAELERLELNMSSSSLDRRLSDLVEIGCLAVPFTTYSGFLTGDNKISARSLSLKYAQLDPDFVADFAQGELRADMIHDQAVAQPKSNRDARDDTTPDSGNYAVSPRELSFRLHEIIQSRLEERVQELETALENSQKKLNLMESGRRSSWKKFSSCERECSSTPESSVAKECNPMAQPLVMHLSGEALDANDDDAYIELIKIDDSEGHDLSFGLHENMHPEGFNLSDQPTHTHQNSGIGGSITHLAIDNDFSSMEFFSSKMRRFGGDPIEVQVLDDVISASEDESSDFDDEIEQQLIKQIVEKSKKGSPVVLNAQKVLLSLDEK</sequence>
<evidence type="ECO:0000256" key="1">
    <source>
        <dbReference type="SAM" id="Coils"/>
    </source>
</evidence>
<dbReference type="PANTHER" id="PTHR33476:SF7">
    <property type="entry name" value="EMB|CAB62613.1"/>
    <property type="match status" value="1"/>
</dbReference>
<evidence type="ECO:0000256" key="3">
    <source>
        <dbReference type="SAM" id="SignalP"/>
    </source>
</evidence>
<accession>A0A6A1VY82</accession>
<feature type="coiled-coil region" evidence="1">
    <location>
        <begin position="567"/>
        <end position="594"/>
    </location>
</feature>
<dbReference type="EMBL" id="RXIC02000022">
    <property type="protein sequence ID" value="KAB1216837.1"/>
    <property type="molecule type" value="Genomic_DNA"/>
</dbReference>
<keyword evidence="5" id="KW-1185">Reference proteome</keyword>
<evidence type="ECO:0000313" key="4">
    <source>
        <dbReference type="EMBL" id="KAB1216837.1"/>
    </source>
</evidence>